<dbReference type="InterPro" id="IPR017121">
    <property type="entry name" value="Nitrite_Rdtase_lsu"/>
</dbReference>
<dbReference type="InterPro" id="IPR016156">
    <property type="entry name" value="FAD/NAD-linked_Rdtase_dimer_sf"/>
</dbReference>
<dbReference type="Pfam" id="PF18267">
    <property type="entry name" value="Rubredoxin_C"/>
    <property type="match status" value="1"/>
</dbReference>
<dbReference type="Pfam" id="PF01077">
    <property type="entry name" value="NIR_SIR"/>
    <property type="match status" value="1"/>
</dbReference>
<dbReference type="RefSeq" id="WP_220781998.1">
    <property type="nucleotide sequence ID" value="NZ_BPEY01000059.1"/>
</dbReference>
<evidence type="ECO:0000256" key="5">
    <source>
        <dbReference type="ARBA" id="ARBA00010429"/>
    </source>
</evidence>
<comment type="cofactor">
    <cofactor evidence="2">
        <name>[4Fe-4S] cluster</name>
        <dbReference type="ChEBI" id="CHEBI:49883"/>
    </cofactor>
</comment>
<name>A0ABQ4PL10_9GAMM</name>
<comment type="cofactor">
    <cofactor evidence="1">
        <name>siroheme</name>
        <dbReference type="ChEBI" id="CHEBI:60052"/>
    </cofactor>
</comment>
<dbReference type="PRINTS" id="PR00411">
    <property type="entry name" value="PNDRDTASEI"/>
</dbReference>
<proteinExistence type="inferred from homology"/>
<dbReference type="Pfam" id="PF03460">
    <property type="entry name" value="NIR_SIR_ferr"/>
    <property type="match status" value="1"/>
</dbReference>
<comment type="cofactor">
    <cofactor evidence="16">
        <name>[2Fe-2S] cluster</name>
        <dbReference type="ChEBI" id="CHEBI:190135"/>
    </cofactor>
</comment>
<feature type="domain" description="FAD/NAD(P)-binding" evidence="21">
    <location>
        <begin position="7"/>
        <end position="292"/>
    </location>
</feature>
<evidence type="ECO:0000259" key="19">
    <source>
        <dbReference type="Pfam" id="PF03460"/>
    </source>
</evidence>
<dbReference type="InterPro" id="IPR005117">
    <property type="entry name" value="NiRdtase/SiRdtase_haem-b_fer"/>
</dbReference>
<keyword evidence="7" id="KW-0349">Heme</keyword>
<dbReference type="InterPro" id="IPR041575">
    <property type="entry name" value="Rubredoxin_C"/>
</dbReference>
<comment type="cofactor">
    <cofactor evidence="3 17">
        <name>FAD</name>
        <dbReference type="ChEBI" id="CHEBI:57692"/>
    </cofactor>
</comment>
<feature type="domain" description="Nitrite/Sulfite reductase ferredoxin-like" evidence="19">
    <location>
        <begin position="563"/>
        <end position="625"/>
    </location>
</feature>
<evidence type="ECO:0000256" key="17">
    <source>
        <dbReference type="PIRNR" id="PIRNR037149"/>
    </source>
</evidence>
<dbReference type="InterPro" id="IPR036136">
    <property type="entry name" value="Nit/Sulf_reduc_fer-like_dom_sf"/>
</dbReference>
<keyword evidence="9" id="KW-0001">2Fe-2S</keyword>
<evidence type="ECO:0000256" key="8">
    <source>
        <dbReference type="ARBA" id="ARBA00022630"/>
    </source>
</evidence>
<sequence>MEQTKQKLLVVGNGMVGHYFVEQLCRQNMSQYLDIQVLGQEQIAAYDRVQLSKYFEVGNADNLMLASQVEYQANGVTLHLGQEVIEIDVVNKQVFTQDADFSYDKLVLATGSYPFVPPIKGNDRADCLVYRTIDDLKAIERAANRARSGVVVGGGLLGLEAANALLSLGIDTHVVEFAPQLMSVQLNKEGGELLKEKIEALGVQVHLNKATTEIVDGEEALHRMTFSDGSFLEADMLVFSAGIRPQDNLARKANINVGDRGGIIIDDQCLTSNEDIFAIGECALWQQKIFGLVAPGYQMANVVASQITADYLHNQPSQFYGADMSTKLKLLGVDVASIGESRGFENAQYVELIDQQAGIYKKLWLDETGLYLRGAVLIGNVDEYSHLLSLYLAAEPLELPAVSLLTADNSAPILLKDNAIVCSCHQVTKSEICEQVLAGNHTLSDIKSCTKAASGCGGCAAVVEQIIDEALVGQGIETEQGVCRHFEYDRQALFHLCQVESIKDFNTLYQQHAKSGASSLALGCEICKPLAASIFATLENDYVLSEQHVALQDTNDAYLGNLQKDGSYSVVPRIAGGEITPDKLIAIGEIAKKYNLYTKITGGQRIDMFGAQLSELPQIWQQLIAAGFETGHAYGKSLRTVKSCVGDTWCRYGVQDSVSLAIALENRYKGLRAPHKIKMAVSGCTRECAEAQSKDIGVIASENGWNLYVCGNGGMRPRHGDLFATDLSTDQLVSYIDRILMFYSKTAGRLQRTSVWMESLADGLEYLQSVIISDELGLAAELEAQMQKVVASYQCEWQTSLNDKHFLSRFDEFVNPKDAPAPSQNAYQYLRQQKFPIQSQVQRFSEITQANKGAGNIAVTILDEQETSL</sequence>
<keyword evidence="15 17" id="KW-0534">Nitrate assimilation</keyword>
<reference evidence="23" key="1">
    <citation type="submission" date="2021-05" db="EMBL/GenBank/DDBJ databases">
        <title>Molecular characterization for Shewanella algae harboring chromosomal blaOXA-55-like strains isolated from clinical and environment sample.</title>
        <authorList>
            <person name="Ohama Y."/>
            <person name="Aoki K."/>
            <person name="Harada S."/>
            <person name="Moriya K."/>
            <person name="Ishii Y."/>
            <person name="Tateda K."/>
        </authorList>
    </citation>
    <scope>NUCLEOTIDE SEQUENCE</scope>
    <source>
        <strain evidence="23">JCM 11563</strain>
    </source>
</reference>
<dbReference type="Gene3D" id="3.30.413.10">
    <property type="entry name" value="Sulfite Reductase Hemoprotein, domain 1"/>
    <property type="match status" value="1"/>
</dbReference>
<evidence type="ECO:0000256" key="13">
    <source>
        <dbReference type="ARBA" id="ARBA00023004"/>
    </source>
</evidence>
<dbReference type="EMBL" id="BPEY01000059">
    <property type="protein sequence ID" value="GIU48556.1"/>
    <property type="molecule type" value="Genomic_DNA"/>
</dbReference>
<dbReference type="InterPro" id="IPR012744">
    <property type="entry name" value="Nitri_red_NirB"/>
</dbReference>
<dbReference type="InterPro" id="IPR052034">
    <property type="entry name" value="NasD-like"/>
</dbReference>
<evidence type="ECO:0000256" key="4">
    <source>
        <dbReference type="ARBA" id="ARBA00005096"/>
    </source>
</evidence>
<dbReference type="Pfam" id="PF04324">
    <property type="entry name" value="Fer2_BFD"/>
    <property type="match status" value="1"/>
</dbReference>
<evidence type="ECO:0000256" key="1">
    <source>
        <dbReference type="ARBA" id="ARBA00001929"/>
    </source>
</evidence>
<evidence type="ECO:0000256" key="16">
    <source>
        <dbReference type="ARBA" id="ARBA00034078"/>
    </source>
</evidence>
<keyword evidence="11 17" id="KW-0274">FAD</keyword>
<dbReference type="PANTHER" id="PTHR43809">
    <property type="entry name" value="NITRITE REDUCTASE (NADH) LARGE SUBUNIT"/>
    <property type="match status" value="1"/>
</dbReference>
<dbReference type="SUPFAM" id="SSF56014">
    <property type="entry name" value="Nitrite and sulphite reductase 4Fe-4S domain-like"/>
    <property type="match status" value="1"/>
</dbReference>
<evidence type="ECO:0000256" key="9">
    <source>
        <dbReference type="ARBA" id="ARBA00022714"/>
    </source>
</evidence>
<dbReference type="PRINTS" id="PR00397">
    <property type="entry name" value="SIROHAEM"/>
</dbReference>
<evidence type="ECO:0000259" key="21">
    <source>
        <dbReference type="Pfam" id="PF07992"/>
    </source>
</evidence>
<accession>A0ABQ4PL10</accession>
<dbReference type="InterPro" id="IPR045854">
    <property type="entry name" value="NO2/SO3_Rdtase_4Fe4S_sf"/>
</dbReference>
<evidence type="ECO:0000259" key="20">
    <source>
        <dbReference type="Pfam" id="PF04324"/>
    </source>
</evidence>
<keyword evidence="10" id="KW-0479">Metal-binding</keyword>
<dbReference type="Gene3D" id="1.10.10.1100">
    <property type="entry name" value="BFD-like [2Fe-2S]-binding domain"/>
    <property type="match status" value="1"/>
</dbReference>
<dbReference type="InterPro" id="IPR041854">
    <property type="entry name" value="BFD-like_2Fe2S-bd_dom_sf"/>
</dbReference>
<dbReference type="InterPro" id="IPR036188">
    <property type="entry name" value="FAD/NAD-bd_sf"/>
</dbReference>
<evidence type="ECO:0000256" key="11">
    <source>
        <dbReference type="ARBA" id="ARBA00022827"/>
    </source>
</evidence>
<dbReference type="PROSITE" id="PS00365">
    <property type="entry name" value="NIR_SIR"/>
    <property type="match status" value="1"/>
</dbReference>
<keyword evidence="12" id="KW-0560">Oxidoreductase</keyword>
<dbReference type="SUPFAM" id="SSF51905">
    <property type="entry name" value="FAD/NAD(P)-binding domain"/>
    <property type="match status" value="2"/>
</dbReference>
<feature type="domain" description="NADH-rubredoxin oxidoreductase C-terminal" evidence="22">
    <location>
        <begin position="325"/>
        <end position="389"/>
    </location>
</feature>
<keyword evidence="14" id="KW-0411">Iron-sulfur</keyword>
<dbReference type="InterPro" id="IPR023753">
    <property type="entry name" value="FAD/NAD-binding_dom"/>
</dbReference>
<dbReference type="NCBIfam" id="TIGR02374">
    <property type="entry name" value="nitri_red_nirB"/>
    <property type="match status" value="1"/>
</dbReference>
<evidence type="ECO:0000313" key="23">
    <source>
        <dbReference type="EMBL" id="GIU48556.1"/>
    </source>
</evidence>
<gene>
    <name evidence="23" type="ORF">TUM4438_30230</name>
</gene>
<dbReference type="PIRSF" id="PIRSF037149">
    <property type="entry name" value="NirB"/>
    <property type="match status" value="1"/>
</dbReference>
<keyword evidence="24" id="KW-1185">Reference proteome</keyword>
<comment type="similarity">
    <text evidence="5">Belongs to the nitrite and sulfite reductase 4Fe-4S domain family.</text>
</comment>
<organism evidence="23 24">
    <name type="scientific">Shewanella sairae</name>
    <dbReference type="NCBI Taxonomy" id="190310"/>
    <lineage>
        <taxon>Bacteria</taxon>
        <taxon>Pseudomonadati</taxon>
        <taxon>Pseudomonadota</taxon>
        <taxon>Gammaproteobacteria</taxon>
        <taxon>Alteromonadales</taxon>
        <taxon>Shewanellaceae</taxon>
        <taxon>Shewanella</taxon>
    </lineage>
</organism>
<dbReference type="SUPFAM" id="SSF55124">
    <property type="entry name" value="Nitrite/Sulfite reductase N-terminal domain-like"/>
    <property type="match status" value="1"/>
</dbReference>
<evidence type="ECO:0000256" key="15">
    <source>
        <dbReference type="ARBA" id="ARBA00023063"/>
    </source>
</evidence>
<dbReference type="NCBIfam" id="NF011565">
    <property type="entry name" value="PRK14989.1"/>
    <property type="match status" value="1"/>
</dbReference>
<feature type="domain" description="Nitrite/sulphite reductase 4Fe-4S" evidence="18">
    <location>
        <begin position="635"/>
        <end position="760"/>
    </location>
</feature>
<dbReference type="PRINTS" id="PR00368">
    <property type="entry name" value="FADPNR"/>
</dbReference>
<dbReference type="InterPro" id="IPR006067">
    <property type="entry name" value="NO2/SO3_Rdtase_4Fe4S_dom"/>
</dbReference>
<comment type="caution">
    <text evidence="23">The sequence shown here is derived from an EMBL/GenBank/DDBJ whole genome shotgun (WGS) entry which is preliminary data.</text>
</comment>
<dbReference type="PANTHER" id="PTHR43809:SF1">
    <property type="entry name" value="NITRITE REDUCTASE (NADH) LARGE SUBUNIT"/>
    <property type="match status" value="1"/>
</dbReference>
<dbReference type="Pfam" id="PF07992">
    <property type="entry name" value="Pyr_redox_2"/>
    <property type="match status" value="1"/>
</dbReference>
<keyword evidence="13" id="KW-0408">Iron</keyword>
<feature type="domain" description="BFD-like [2Fe-2S]-binding" evidence="20">
    <location>
        <begin position="420"/>
        <end position="469"/>
    </location>
</feature>
<evidence type="ECO:0000256" key="12">
    <source>
        <dbReference type="ARBA" id="ARBA00023002"/>
    </source>
</evidence>
<evidence type="ECO:0000256" key="10">
    <source>
        <dbReference type="ARBA" id="ARBA00022723"/>
    </source>
</evidence>
<dbReference type="Gene3D" id="3.30.390.30">
    <property type="match status" value="1"/>
</dbReference>
<protein>
    <submittedName>
        <fullName evidence="23">Nitrite reductase large subunit</fullName>
    </submittedName>
</protein>
<evidence type="ECO:0000259" key="18">
    <source>
        <dbReference type="Pfam" id="PF01077"/>
    </source>
</evidence>
<evidence type="ECO:0000256" key="7">
    <source>
        <dbReference type="ARBA" id="ARBA00022617"/>
    </source>
</evidence>
<evidence type="ECO:0000256" key="6">
    <source>
        <dbReference type="ARBA" id="ARBA00022485"/>
    </source>
</evidence>
<keyword evidence="6" id="KW-0004">4Fe-4S</keyword>
<dbReference type="InterPro" id="IPR007419">
    <property type="entry name" value="BFD-like_2Fe2S-bd_dom"/>
</dbReference>
<keyword evidence="8 17" id="KW-0285">Flavoprotein</keyword>
<comment type="pathway">
    <text evidence="4">Nitrogen metabolism; nitrate reduction (assimilation).</text>
</comment>
<evidence type="ECO:0000256" key="3">
    <source>
        <dbReference type="ARBA" id="ARBA00001974"/>
    </source>
</evidence>
<evidence type="ECO:0000259" key="22">
    <source>
        <dbReference type="Pfam" id="PF18267"/>
    </source>
</evidence>
<dbReference type="Proteomes" id="UP000887104">
    <property type="component" value="Unassembled WGS sequence"/>
</dbReference>
<evidence type="ECO:0000256" key="2">
    <source>
        <dbReference type="ARBA" id="ARBA00001966"/>
    </source>
</evidence>
<evidence type="ECO:0000256" key="14">
    <source>
        <dbReference type="ARBA" id="ARBA00023014"/>
    </source>
</evidence>
<evidence type="ECO:0000313" key="24">
    <source>
        <dbReference type="Proteomes" id="UP000887104"/>
    </source>
</evidence>
<dbReference type="InterPro" id="IPR006066">
    <property type="entry name" value="NO2/SO3_Rdtase_FeS/sirohaem_BS"/>
</dbReference>
<dbReference type="Gene3D" id="3.50.50.60">
    <property type="entry name" value="FAD/NAD(P)-binding domain"/>
    <property type="match status" value="2"/>
</dbReference>